<keyword evidence="3" id="KW-1185">Reference proteome</keyword>
<feature type="region of interest" description="Disordered" evidence="1">
    <location>
        <begin position="1"/>
        <end position="30"/>
    </location>
</feature>
<dbReference type="Proteomes" id="UP000784294">
    <property type="component" value="Unassembled WGS sequence"/>
</dbReference>
<protein>
    <submittedName>
        <fullName evidence="2">Uncharacterized protein</fullName>
    </submittedName>
</protein>
<proteinExistence type="predicted"/>
<dbReference type="OrthoDB" id="414418at2759"/>
<gene>
    <name evidence="2" type="ORF">PXEA_LOCUS30757</name>
</gene>
<comment type="caution">
    <text evidence="2">The sequence shown here is derived from an EMBL/GenBank/DDBJ whole genome shotgun (WGS) entry which is preliminary data.</text>
</comment>
<sequence>GLSSPDFSDETKSHRSSSRPGWPDSADVGSSPNRLAYTSSDLIGWFACSPATRLSTINQLTPMTTQSSCQDSSRPVRRLDQLLDQEGACPVGVNLTTGEVGVFSLSQGIRVPQYLSWTLHKLVFHRLYSVETIEERGEFSSETYSFSERLRLSLSCRRQGTKSDISTDFFSLCVKHHRPIISPWQPRRGISAFMKE</sequence>
<reference evidence="2" key="1">
    <citation type="submission" date="2018-11" db="EMBL/GenBank/DDBJ databases">
        <authorList>
            <consortium name="Pathogen Informatics"/>
        </authorList>
    </citation>
    <scope>NUCLEOTIDE SEQUENCE</scope>
</reference>
<evidence type="ECO:0000256" key="1">
    <source>
        <dbReference type="SAM" id="MobiDB-lite"/>
    </source>
</evidence>
<organism evidence="2 3">
    <name type="scientific">Protopolystoma xenopodis</name>
    <dbReference type="NCBI Taxonomy" id="117903"/>
    <lineage>
        <taxon>Eukaryota</taxon>
        <taxon>Metazoa</taxon>
        <taxon>Spiralia</taxon>
        <taxon>Lophotrochozoa</taxon>
        <taxon>Platyhelminthes</taxon>
        <taxon>Monogenea</taxon>
        <taxon>Polyopisthocotylea</taxon>
        <taxon>Polystomatidea</taxon>
        <taxon>Polystomatidae</taxon>
        <taxon>Protopolystoma</taxon>
    </lineage>
</organism>
<accession>A0A448XI88</accession>
<evidence type="ECO:0000313" key="2">
    <source>
        <dbReference type="EMBL" id="VEL37317.1"/>
    </source>
</evidence>
<dbReference type="AlphaFoldDB" id="A0A448XI88"/>
<name>A0A448XI88_9PLAT</name>
<feature type="non-terminal residue" evidence="2">
    <location>
        <position position="1"/>
    </location>
</feature>
<dbReference type="EMBL" id="CAAALY010254607">
    <property type="protein sequence ID" value="VEL37317.1"/>
    <property type="molecule type" value="Genomic_DNA"/>
</dbReference>
<evidence type="ECO:0000313" key="3">
    <source>
        <dbReference type="Proteomes" id="UP000784294"/>
    </source>
</evidence>